<accession>A0A6L2L8I5</accession>
<gene>
    <name evidence="6" type="ORF">Tci_028920</name>
</gene>
<dbReference type="AlphaFoldDB" id="A0A6L2L8I5"/>
<name>A0A6L2L8I5_TANCI</name>
<keyword evidence="3" id="KW-0560">Oxidoreductase</keyword>
<evidence type="ECO:0000256" key="3">
    <source>
        <dbReference type="ARBA" id="ARBA00023002"/>
    </source>
</evidence>
<evidence type="ECO:0000256" key="4">
    <source>
        <dbReference type="ARBA" id="ARBA00023004"/>
    </source>
</evidence>
<evidence type="ECO:0000313" key="6">
    <source>
        <dbReference type="EMBL" id="GEU56942.1"/>
    </source>
</evidence>
<organism evidence="6">
    <name type="scientific">Tanacetum cinerariifolium</name>
    <name type="common">Dalmatian daisy</name>
    <name type="synonym">Chrysanthemum cinerariifolium</name>
    <dbReference type="NCBI Taxonomy" id="118510"/>
    <lineage>
        <taxon>Eukaryota</taxon>
        <taxon>Viridiplantae</taxon>
        <taxon>Streptophyta</taxon>
        <taxon>Embryophyta</taxon>
        <taxon>Tracheophyta</taxon>
        <taxon>Spermatophyta</taxon>
        <taxon>Magnoliopsida</taxon>
        <taxon>eudicotyledons</taxon>
        <taxon>Gunneridae</taxon>
        <taxon>Pentapetalae</taxon>
        <taxon>asterids</taxon>
        <taxon>campanulids</taxon>
        <taxon>Asterales</taxon>
        <taxon>Asteraceae</taxon>
        <taxon>Asteroideae</taxon>
        <taxon>Anthemideae</taxon>
        <taxon>Anthemidinae</taxon>
        <taxon>Tanacetum</taxon>
    </lineage>
</organism>
<feature type="domain" description="Isopenicillin N synthase-like Fe(2+) 2OG dioxygenase" evidence="5">
    <location>
        <begin position="222"/>
        <end position="312"/>
    </location>
</feature>
<dbReference type="GO" id="GO:0016491">
    <property type="term" value="F:oxidoreductase activity"/>
    <property type="evidence" value="ECO:0007669"/>
    <property type="project" value="UniProtKB-KW"/>
</dbReference>
<comment type="similarity">
    <text evidence="1">Belongs to the iron/ascorbate-dependent oxidoreductase family.</text>
</comment>
<evidence type="ECO:0000256" key="2">
    <source>
        <dbReference type="ARBA" id="ARBA00022723"/>
    </source>
</evidence>
<dbReference type="Pfam" id="PF03171">
    <property type="entry name" value="2OG-FeII_Oxy"/>
    <property type="match status" value="1"/>
</dbReference>
<proteinExistence type="inferred from homology"/>
<comment type="caution">
    <text evidence="6">The sequence shown here is derived from an EMBL/GenBank/DDBJ whole genome shotgun (WGS) entry which is preliminary data.</text>
</comment>
<dbReference type="Gene3D" id="2.60.120.330">
    <property type="entry name" value="B-lactam Antibiotic, Isopenicillin N Synthase, Chain"/>
    <property type="match status" value="2"/>
</dbReference>
<dbReference type="PANTHER" id="PTHR10209">
    <property type="entry name" value="OXIDOREDUCTASE, 2OG-FE II OXYGENASE FAMILY PROTEIN"/>
    <property type="match status" value="1"/>
</dbReference>
<keyword evidence="4" id="KW-0408">Iron</keyword>
<dbReference type="InterPro" id="IPR027443">
    <property type="entry name" value="IPNS-like_sf"/>
</dbReference>
<dbReference type="GO" id="GO:0046872">
    <property type="term" value="F:metal ion binding"/>
    <property type="evidence" value="ECO:0007669"/>
    <property type="project" value="UniProtKB-KW"/>
</dbReference>
<sequence>MDIPVIDLTPYVDATSGEFCLDGVLSPELGKVCLEVSRILRETGALLVRDPRCSAEDDDRFISMMEKYFEMPDEFKLLQARPDMHYQNGATPGGLEVPRSLAVKDMLEKAKALPKEHQPLIPTGADLKWRYMWRIGPRPSTTRFKDLNSEHIIPEGFPEWEETMDSWGYKLMSAVEAVAEMAAIGFGLPKDAFTGLLKNGPHLLSPTGGDLGSHGKEGTIFAGYHYDLNFLTIHYRSKFPGLYIWLRNGKKVEVKVPEGCLLIQSGKQLEWVTAGDCMAGLHEVIVTKKTVDAIKSASEANRSLWRVSSTLFSAVASDAIMKPLGHHAQSPLADNYPPVYAGEYFQKELARRYAWSMMEKYFEMPDELKLLQARPDMNYQNGATPGGIQVPRCLVVEDMIKKARALPKEHQPIIPTRADLKWRYMWRIGPRPSTTRSQNMNSEHIIPEGFPEWEQTMNSWGYKLMAAVEGPHLLAPTGGDLGTHGKEGSVFAGYHYDLNFLTIHYRNKFPGLNIWLRIGKKLEVNVPEGCLLIHALEWVTAGDCMAGLHEVVVTEKTIEAIKAASEENQSLWRVSSTLFSDVASDTVMKPLGHFAQSSLANRCPPVYGGEYSSRRNLL</sequence>
<evidence type="ECO:0000259" key="5">
    <source>
        <dbReference type="Pfam" id="PF03171"/>
    </source>
</evidence>
<protein>
    <submittedName>
        <fullName evidence="6">2-oxoglutarate (2OG) and Fe(II)-dependent oxygenase superfamily protein</fullName>
    </submittedName>
</protein>
<keyword evidence="2" id="KW-0479">Metal-binding</keyword>
<evidence type="ECO:0000256" key="1">
    <source>
        <dbReference type="ARBA" id="ARBA00008056"/>
    </source>
</evidence>
<dbReference type="PANTHER" id="PTHR10209:SF874">
    <property type="entry name" value="2-OXOGLUTARATE (2OG) AND FE(II)-DEPENDENT OXYGENASE SUPERFAMILY PROTEIN"/>
    <property type="match status" value="1"/>
</dbReference>
<reference evidence="6" key="1">
    <citation type="journal article" date="2019" name="Sci. Rep.">
        <title>Draft genome of Tanacetum cinerariifolium, the natural source of mosquito coil.</title>
        <authorList>
            <person name="Yamashiro T."/>
            <person name="Shiraishi A."/>
            <person name="Satake H."/>
            <person name="Nakayama K."/>
        </authorList>
    </citation>
    <scope>NUCLEOTIDE SEQUENCE</scope>
</reference>
<dbReference type="InterPro" id="IPR044861">
    <property type="entry name" value="IPNS-like_FE2OG_OXY"/>
</dbReference>
<dbReference type="FunFam" id="2.60.120.330:FF:000019">
    <property type="entry name" value="Predicted protein"/>
    <property type="match status" value="1"/>
</dbReference>
<dbReference type="SUPFAM" id="SSF51197">
    <property type="entry name" value="Clavaminate synthase-like"/>
    <property type="match status" value="2"/>
</dbReference>
<dbReference type="EMBL" id="BKCJ010003749">
    <property type="protein sequence ID" value="GEU56942.1"/>
    <property type="molecule type" value="Genomic_DNA"/>
</dbReference>